<reference evidence="3 4" key="1">
    <citation type="submission" date="2017-04" db="EMBL/GenBank/DDBJ databases">
        <title>Unexpected and diverse lifestyles within the genus Limnohabitans.</title>
        <authorList>
            <person name="Kasalicky V."/>
            <person name="Mehrshad M."/>
            <person name="Andrei S.-A."/>
            <person name="Salcher M."/>
            <person name="Kratochvilova H."/>
            <person name="Simek K."/>
            <person name="Ghai R."/>
        </authorList>
    </citation>
    <scope>NUCLEOTIDE SEQUENCE [LARGE SCALE GENOMIC DNA]</scope>
    <source>
        <strain evidence="3 4">II-B4</strain>
    </source>
</reference>
<keyword evidence="2" id="KW-1133">Transmembrane helix</keyword>
<dbReference type="EMBL" id="NESN01000002">
    <property type="protein sequence ID" value="PUE54488.1"/>
    <property type="molecule type" value="Genomic_DNA"/>
</dbReference>
<feature type="region of interest" description="Disordered" evidence="1">
    <location>
        <begin position="124"/>
        <end position="155"/>
    </location>
</feature>
<dbReference type="AlphaFoldDB" id="A0A315EC82"/>
<dbReference type="InterPro" id="IPR025945">
    <property type="entry name" value="DHHW"/>
</dbReference>
<evidence type="ECO:0008006" key="5">
    <source>
        <dbReference type="Google" id="ProtNLM"/>
    </source>
</evidence>
<evidence type="ECO:0000313" key="3">
    <source>
        <dbReference type="EMBL" id="PUE54488.1"/>
    </source>
</evidence>
<proteinExistence type="predicted"/>
<dbReference type="Pfam" id="PF14286">
    <property type="entry name" value="DHHW"/>
    <property type="match status" value="1"/>
</dbReference>
<keyword evidence="4" id="KW-1185">Reference proteome</keyword>
<gene>
    <name evidence="3" type="ORF">B9Z37_08140</name>
</gene>
<dbReference type="Proteomes" id="UP000250790">
    <property type="component" value="Unassembled WGS sequence"/>
</dbReference>
<keyword evidence="2" id="KW-0812">Transmembrane</keyword>
<protein>
    <recommendedName>
        <fullName evidence="5">AlgX/AlgJ SGNH hydrolase-like domain-containing protein</fullName>
    </recommendedName>
</protein>
<evidence type="ECO:0000313" key="4">
    <source>
        <dbReference type="Proteomes" id="UP000250790"/>
    </source>
</evidence>
<keyword evidence="2" id="KW-0472">Membrane</keyword>
<evidence type="ECO:0000256" key="2">
    <source>
        <dbReference type="SAM" id="Phobius"/>
    </source>
</evidence>
<evidence type="ECO:0000256" key="1">
    <source>
        <dbReference type="SAM" id="MobiDB-lite"/>
    </source>
</evidence>
<feature type="transmembrane region" description="Helical" evidence="2">
    <location>
        <begin position="12"/>
        <end position="31"/>
    </location>
</feature>
<accession>A0A315EC82</accession>
<comment type="caution">
    <text evidence="3">The sequence shown here is derived from an EMBL/GenBank/DDBJ whole genome shotgun (WGS) entry which is preliminary data.</text>
</comment>
<feature type="compositionally biased region" description="Polar residues" evidence="1">
    <location>
        <begin position="131"/>
        <end position="147"/>
    </location>
</feature>
<sequence>MQQHHSTPYMDWTQTILFTGLLIGLGVFFVMTPKEAVSEGEKRKLAQFPEFSWSAMGHGTYMKQIDDFVADNFVFRYALTDVAGQIKQWRGWAQDDIQVFSDKGTHQGGGATTAAHETPAAAVRPPVAPASNQAKPSQTASEGVTQTRRPDGSTVGAGVEAAVVSQSDDTPYQNIESVIIYKNRAVQMLGGSPQMAVPFAAVVGRYQQELPQTNIYFMPIPIGADYYLPAKVNKGVMREKLVIDHALSLLPQQVRPVHAYEKLAQHTSEYVYFNTDHHWTGLGAYYAYTAFAEAAHITPLPLNALTKKEIPNFLGTLYHRTLSPVLKSKGDTVEYYKVPVQTSVKFYAAGSRQGQPTQLYAEYARGAGAYGVFLGGDYPMMKITSDVKNGRKIVVLKDSYGNAFVPYLASHYEEVYVLDYRHFNGNIKTLIQQEGIQDLLFAHNSYVFLSGYTVQRERGFLTGGAAVARKASASEAAQ</sequence>
<organism evidence="3 4">
    <name type="scientific">Limnohabitans parvus II-B4</name>
    <dbReference type="NCBI Taxonomy" id="1293052"/>
    <lineage>
        <taxon>Bacteria</taxon>
        <taxon>Pseudomonadati</taxon>
        <taxon>Pseudomonadota</taxon>
        <taxon>Betaproteobacteria</taxon>
        <taxon>Burkholderiales</taxon>
        <taxon>Comamonadaceae</taxon>
        <taxon>Limnohabitans</taxon>
    </lineage>
</organism>
<name>A0A315EC82_9BURK</name>